<keyword evidence="3" id="KW-0472">Membrane</keyword>
<comment type="caution">
    <text evidence="4">The sequence shown here is derived from an EMBL/GenBank/DDBJ whole genome shotgun (WGS) entry which is preliminary data.</text>
</comment>
<evidence type="ECO:0000256" key="1">
    <source>
        <dbReference type="SAM" id="Coils"/>
    </source>
</evidence>
<evidence type="ECO:0000256" key="3">
    <source>
        <dbReference type="SAM" id="Phobius"/>
    </source>
</evidence>
<keyword evidence="1" id="KW-0175">Coiled coil</keyword>
<feature type="transmembrane region" description="Helical" evidence="3">
    <location>
        <begin position="81"/>
        <end position="99"/>
    </location>
</feature>
<gene>
    <name evidence="4" type="ORF">C446_02447</name>
</gene>
<keyword evidence="5" id="KW-1185">Reference proteome</keyword>
<dbReference type="AlphaFoldDB" id="M0MKG4"/>
<dbReference type="Proteomes" id="UP000011607">
    <property type="component" value="Unassembled WGS sequence"/>
</dbReference>
<dbReference type="EMBL" id="AOMA01000019">
    <property type="protein sequence ID" value="EMA45229.1"/>
    <property type="molecule type" value="Genomic_DNA"/>
</dbReference>
<keyword evidence="3" id="KW-0812">Transmembrane</keyword>
<feature type="compositionally biased region" description="Acidic residues" evidence="2">
    <location>
        <begin position="318"/>
        <end position="327"/>
    </location>
</feature>
<evidence type="ECO:0000313" key="4">
    <source>
        <dbReference type="EMBL" id="EMA45229.1"/>
    </source>
</evidence>
<name>M0MKG4_9EURY</name>
<protein>
    <submittedName>
        <fullName evidence="4">Uncharacterized protein</fullName>
    </submittedName>
</protein>
<accession>M0MKG4</accession>
<organism evidence="4 5">
    <name type="scientific">Halobiforma nitratireducens JCM 10879</name>
    <dbReference type="NCBI Taxonomy" id="1227454"/>
    <lineage>
        <taxon>Archaea</taxon>
        <taxon>Methanobacteriati</taxon>
        <taxon>Methanobacteriota</taxon>
        <taxon>Stenosarchaea group</taxon>
        <taxon>Halobacteria</taxon>
        <taxon>Halobacteriales</taxon>
        <taxon>Natrialbaceae</taxon>
        <taxon>Halobiforma</taxon>
    </lineage>
</organism>
<keyword evidence="3" id="KW-1133">Transmembrane helix</keyword>
<dbReference type="RefSeq" id="WP_006671460.1">
    <property type="nucleotide sequence ID" value="NZ_AOMA01000019.1"/>
</dbReference>
<proteinExistence type="predicted"/>
<dbReference type="STRING" id="1227454.C446_02447"/>
<evidence type="ECO:0000313" key="5">
    <source>
        <dbReference type="Proteomes" id="UP000011607"/>
    </source>
</evidence>
<feature type="coiled-coil region" evidence="1">
    <location>
        <begin position="230"/>
        <end position="264"/>
    </location>
</feature>
<reference evidence="4 5" key="1">
    <citation type="journal article" date="2014" name="PLoS Genet.">
        <title>Phylogenetically driven sequencing of extremely halophilic archaea reveals strategies for static and dynamic osmo-response.</title>
        <authorList>
            <person name="Becker E.A."/>
            <person name="Seitzer P.M."/>
            <person name="Tritt A."/>
            <person name="Larsen D."/>
            <person name="Krusor M."/>
            <person name="Yao A.I."/>
            <person name="Wu D."/>
            <person name="Madern D."/>
            <person name="Eisen J.A."/>
            <person name="Darling A.E."/>
            <person name="Facciotti M.T."/>
        </authorList>
    </citation>
    <scope>NUCLEOTIDE SEQUENCE [LARGE SCALE GENOMIC DNA]</scope>
    <source>
        <strain evidence="4 5">JCM 10879</strain>
    </source>
</reference>
<feature type="transmembrane region" description="Helical" evidence="3">
    <location>
        <begin position="49"/>
        <end position="69"/>
    </location>
</feature>
<dbReference type="OrthoDB" id="385480at2157"/>
<sequence>MTAAQASTQGKQRFASDTQIDIEDVADPHTLEDDTREPIGTKIKRHWKFLAIAVPIGVAAIAILIGYTWHLVPTILGNRYVQLAGAVAAIAGGSAYAGAQWRLGWIRRQDELVLRTPNGPVRFEGRVKQTAAGSLVFMPIKGYRWCNTTPVYYTIEEFGRELNESWPKQGYDPDDPAEIELHPKVSSARDTDLGTVIEQSTGDPPVKVDRFARETVLYATEPEYIEEDVAEDLRRELIRIREERDELDERLDDAKRRLEQAKAIGAMSPEEFLESHQEFAMELIAVARGRSRPSSGDEETDPARDLGTSTGSSYDFSGVEEELTSDD</sequence>
<feature type="region of interest" description="Disordered" evidence="2">
    <location>
        <begin position="289"/>
        <end position="327"/>
    </location>
</feature>
<evidence type="ECO:0000256" key="2">
    <source>
        <dbReference type="SAM" id="MobiDB-lite"/>
    </source>
</evidence>